<dbReference type="OrthoDB" id="370281at2759"/>
<keyword evidence="2" id="KW-1185">Reference proteome</keyword>
<accession>A0A0B1RRT6</accession>
<gene>
    <name evidence="1" type="ORF">OESDEN_25029</name>
</gene>
<evidence type="ECO:0000313" key="1">
    <source>
        <dbReference type="EMBL" id="KHJ75354.1"/>
    </source>
</evidence>
<protein>
    <submittedName>
        <fullName evidence="1">Uncharacterized protein</fullName>
    </submittedName>
</protein>
<evidence type="ECO:0000313" key="2">
    <source>
        <dbReference type="Proteomes" id="UP000053660"/>
    </source>
</evidence>
<sequence length="32" mass="3536">MFAPLITSLLYSKFGPKAPWLLEVAQISTIIS</sequence>
<feature type="non-terminal residue" evidence="1">
    <location>
        <position position="32"/>
    </location>
</feature>
<proteinExistence type="predicted"/>
<name>A0A0B1RRT6_OESDE</name>
<reference evidence="1 2" key="1">
    <citation type="submission" date="2014-03" db="EMBL/GenBank/DDBJ databases">
        <title>Draft genome of the hookworm Oesophagostomum dentatum.</title>
        <authorList>
            <person name="Mitreva M."/>
        </authorList>
    </citation>
    <scope>NUCLEOTIDE SEQUENCE [LARGE SCALE GENOMIC DNA]</scope>
    <source>
        <strain evidence="1 2">OD-Hann</strain>
    </source>
</reference>
<dbReference type="AlphaFoldDB" id="A0A0B1RRT6"/>
<dbReference type="Proteomes" id="UP000053660">
    <property type="component" value="Unassembled WGS sequence"/>
</dbReference>
<organism evidence="1 2">
    <name type="scientific">Oesophagostomum dentatum</name>
    <name type="common">Nodular worm</name>
    <dbReference type="NCBI Taxonomy" id="61180"/>
    <lineage>
        <taxon>Eukaryota</taxon>
        <taxon>Metazoa</taxon>
        <taxon>Ecdysozoa</taxon>
        <taxon>Nematoda</taxon>
        <taxon>Chromadorea</taxon>
        <taxon>Rhabditida</taxon>
        <taxon>Rhabditina</taxon>
        <taxon>Rhabditomorpha</taxon>
        <taxon>Strongyloidea</taxon>
        <taxon>Strongylidae</taxon>
        <taxon>Oesophagostomum</taxon>
    </lineage>
</organism>
<dbReference type="EMBL" id="KN612827">
    <property type="protein sequence ID" value="KHJ75354.1"/>
    <property type="molecule type" value="Genomic_DNA"/>
</dbReference>